<feature type="non-terminal residue" evidence="1">
    <location>
        <position position="1"/>
    </location>
</feature>
<evidence type="ECO:0000313" key="2">
    <source>
        <dbReference type="Proteomes" id="UP000257109"/>
    </source>
</evidence>
<evidence type="ECO:0000313" key="1">
    <source>
        <dbReference type="EMBL" id="RDX85756.1"/>
    </source>
</evidence>
<sequence>MPQTAIPEVRPRVFKEGDLVLRKILPNTRDQRGKWAPNYKGSYVVKHLFSSEALMLADFERQELKHLVNVDEVKLFYP</sequence>
<dbReference type="AlphaFoldDB" id="A0A371G5A5"/>
<name>A0A371G5A5_MUCPR</name>
<dbReference type="EMBL" id="QJKJ01006711">
    <property type="protein sequence ID" value="RDX85756.1"/>
    <property type="molecule type" value="Genomic_DNA"/>
</dbReference>
<comment type="caution">
    <text evidence="1">The sequence shown here is derived from an EMBL/GenBank/DDBJ whole genome shotgun (WGS) entry which is preliminary data.</text>
</comment>
<proteinExistence type="predicted"/>
<dbReference type="OrthoDB" id="1162996at2759"/>
<reference evidence="1" key="1">
    <citation type="submission" date="2018-05" db="EMBL/GenBank/DDBJ databases">
        <title>Draft genome of Mucuna pruriens seed.</title>
        <authorList>
            <person name="Nnadi N.E."/>
            <person name="Vos R."/>
            <person name="Hasami M.H."/>
            <person name="Devisetty U.K."/>
            <person name="Aguiy J.C."/>
        </authorList>
    </citation>
    <scope>NUCLEOTIDE SEQUENCE [LARGE SCALE GENOMIC DNA]</scope>
    <source>
        <strain evidence="1">JCA_2017</strain>
    </source>
</reference>
<gene>
    <name evidence="1" type="ORF">CR513_33003</name>
</gene>
<keyword evidence="2" id="KW-1185">Reference proteome</keyword>
<accession>A0A371G5A5</accession>
<protein>
    <submittedName>
        <fullName evidence="1">Uncharacterized protein</fullName>
    </submittedName>
</protein>
<organism evidence="1 2">
    <name type="scientific">Mucuna pruriens</name>
    <name type="common">Velvet bean</name>
    <name type="synonym">Dolichos pruriens</name>
    <dbReference type="NCBI Taxonomy" id="157652"/>
    <lineage>
        <taxon>Eukaryota</taxon>
        <taxon>Viridiplantae</taxon>
        <taxon>Streptophyta</taxon>
        <taxon>Embryophyta</taxon>
        <taxon>Tracheophyta</taxon>
        <taxon>Spermatophyta</taxon>
        <taxon>Magnoliopsida</taxon>
        <taxon>eudicotyledons</taxon>
        <taxon>Gunneridae</taxon>
        <taxon>Pentapetalae</taxon>
        <taxon>rosids</taxon>
        <taxon>fabids</taxon>
        <taxon>Fabales</taxon>
        <taxon>Fabaceae</taxon>
        <taxon>Papilionoideae</taxon>
        <taxon>50 kb inversion clade</taxon>
        <taxon>NPAAA clade</taxon>
        <taxon>indigoferoid/millettioid clade</taxon>
        <taxon>Phaseoleae</taxon>
        <taxon>Mucuna</taxon>
    </lineage>
</organism>
<dbReference type="Proteomes" id="UP000257109">
    <property type="component" value="Unassembled WGS sequence"/>
</dbReference>